<sequence length="159" mass="16652">MATLFMSSLLIASPAAAHDFSVGDIAVGHPWSRLAPANAPVIGGYLTLTNTGSQPDTLVGGSATIAERVEIHEMRIEDGVARMRPLPAGQEIAPGATVELQPGGTHLMFINPERAFSEGERFEVTLEFANAGEVAVEFVVQRNPGGNAGQEDEHGGHAP</sequence>
<organism evidence="2 3">
    <name type="scientific">Georhizobium profundi</name>
    <dbReference type="NCBI Taxonomy" id="2341112"/>
    <lineage>
        <taxon>Bacteria</taxon>
        <taxon>Pseudomonadati</taxon>
        <taxon>Pseudomonadota</taxon>
        <taxon>Alphaproteobacteria</taxon>
        <taxon>Hyphomicrobiales</taxon>
        <taxon>Rhizobiaceae</taxon>
        <taxon>Georhizobium</taxon>
    </lineage>
</organism>
<dbReference type="InterPro" id="IPR036182">
    <property type="entry name" value="PCuAC_sf"/>
</dbReference>
<evidence type="ECO:0000256" key="1">
    <source>
        <dbReference type="SAM" id="SignalP"/>
    </source>
</evidence>
<name>A0A3S9AZJ5_9HYPH</name>
<keyword evidence="3" id="KW-1185">Reference proteome</keyword>
<dbReference type="SUPFAM" id="SSF110087">
    <property type="entry name" value="DR1885-like metal-binding protein"/>
    <property type="match status" value="1"/>
</dbReference>
<dbReference type="InterPro" id="IPR058248">
    <property type="entry name" value="Lxx211020-like"/>
</dbReference>
<reference evidence="2 3" key="1">
    <citation type="submission" date="2018-09" db="EMBL/GenBank/DDBJ databases">
        <title>Marinorhizobium profundi gen. nov., sp. nov., isolated from a deep-sea sediment sample from the New Britain Trench and proposal of Marinorhizobiaceae fam. nov. in the order Rhizobiales of the class Alphaproteobacteria.</title>
        <authorList>
            <person name="Cao J."/>
        </authorList>
    </citation>
    <scope>NUCLEOTIDE SEQUENCE [LARGE SCALE GENOMIC DNA]</scope>
    <source>
        <strain evidence="2 3">WS11</strain>
    </source>
</reference>
<protein>
    <submittedName>
        <fullName evidence="2">Copper chaperone PCu(A)C</fullName>
    </submittedName>
</protein>
<proteinExistence type="predicted"/>
<feature type="signal peptide" evidence="1">
    <location>
        <begin position="1"/>
        <end position="17"/>
    </location>
</feature>
<dbReference type="PANTHER" id="PTHR36302:SF1">
    <property type="entry name" value="COPPER CHAPERONE PCU(A)C"/>
    <property type="match status" value="1"/>
</dbReference>
<dbReference type="Gene3D" id="2.60.40.1890">
    <property type="entry name" value="PCu(A)C copper chaperone"/>
    <property type="match status" value="1"/>
</dbReference>
<dbReference type="Proteomes" id="UP000268192">
    <property type="component" value="Chromosome"/>
</dbReference>
<dbReference type="EMBL" id="CP032509">
    <property type="protein sequence ID" value="AZN70031.1"/>
    <property type="molecule type" value="Genomic_DNA"/>
</dbReference>
<keyword evidence="1" id="KW-0732">Signal</keyword>
<gene>
    <name evidence="2" type="ORF">D5400_00975</name>
</gene>
<dbReference type="AlphaFoldDB" id="A0A3S9AZJ5"/>
<dbReference type="InterPro" id="IPR007410">
    <property type="entry name" value="LpqE-like"/>
</dbReference>
<dbReference type="OrthoDB" id="9796962at2"/>
<dbReference type="KEGG" id="abaw:D5400_00975"/>
<dbReference type="PANTHER" id="PTHR36302">
    <property type="entry name" value="BLR7088 PROTEIN"/>
    <property type="match status" value="1"/>
</dbReference>
<evidence type="ECO:0000313" key="2">
    <source>
        <dbReference type="EMBL" id="AZN70031.1"/>
    </source>
</evidence>
<feature type="chain" id="PRO_5019234360" evidence="1">
    <location>
        <begin position="18"/>
        <end position="159"/>
    </location>
</feature>
<accession>A0A3S9AZJ5</accession>
<evidence type="ECO:0000313" key="3">
    <source>
        <dbReference type="Proteomes" id="UP000268192"/>
    </source>
</evidence>
<dbReference type="Pfam" id="PF04314">
    <property type="entry name" value="PCuAC"/>
    <property type="match status" value="1"/>
</dbReference>